<feature type="region of interest" description="Disordered" evidence="4">
    <location>
        <begin position="131"/>
        <end position="154"/>
    </location>
</feature>
<evidence type="ECO:0000256" key="2">
    <source>
        <dbReference type="ARBA" id="ARBA00023125"/>
    </source>
</evidence>
<dbReference type="PANTHER" id="PTHR33204">
    <property type="entry name" value="TRANSCRIPTIONAL REGULATOR, MARR FAMILY"/>
    <property type="match status" value="1"/>
</dbReference>
<organism evidence="6 7">
    <name type="scientific">Aeromicrobium endophyticum</name>
    <dbReference type="NCBI Taxonomy" id="2292704"/>
    <lineage>
        <taxon>Bacteria</taxon>
        <taxon>Bacillati</taxon>
        <taxon>Actinomycetota</taxon>
        <taxon>Actinomycetes</taxon>
        <taxon>Propionibacteriales</taxon>
        <taxon>Nocardioidaceae</taxon>
        <taxon>Aeromicrobium</taxon>
    </lineage>
</organism>
<keyword evidence="1" id="KW-0805">Transcription regulation</keyword>
<dbReference type="InterPro" id="IPR036388">
    <property type="entry name" value="WH-like_DNA-bd_sf"/>
</dbReference>
<evidence type="ECO:0000256" key="4">
    <source>
        <dbReference type="SAM" id="MobiDB-lite"/>
    </source>
</evidence>
<name>A0A371PED2_9ACTN</name>
<sequence>MGRTLGLLGDEWTLLIVQQALQGVGRFGQLMAALPISNSVLTSRLNLLVREGLLRRHIYQTNPLRAEYVVTDRSRALWPFMLAIWEWERRWVAEHAEHLPTMHHEACGHDFAPVLSCGACGKPVEAKDIDGDWGPSGSWERSVPESVTRRRSDSDAARSSAGLFPETMMVFGNRWASALLGAAFRGVTRFSDFEANLGAPPTLVAERLRAFVAIDVLVATQNAQRPDWAEYRLTEKGRAFYPVIAASLQWGQEWFRAPEGPAIVQHHRACGEPFEATFRCDQCHEVLTGHDITIVGRSDRTTAGEEDR</sequence>
<evidence type="ECO:0000313" key="6">
    <source>
        <dbReference type="EMBL" id="REK74006.1"/>
    </source>
</evidence>
<dbReference type="OrthoDB" id="9792527at2"/>
<evidence type="ECO:0000259" key="5">
    <source>
        <dbReference type="PROSITE" id="PS51118"/>
    </source>
</evidence>
<evidence type="ECO:0000313" key="7">
    <source>
        <dbReference type="Proteomes" id="UP000265581"/>
    </source>
</evidence>
<comment type="caution">
    <text evidence="6">The sequence shown here is derived from an EMBL/GenBank/DDBJ whole genome shotgun (WGS) entry which is preliminary data.</text>
</comment>
<dbReference type="AlphaFoldDB" id="A0A371PED2"/>
<keyword evidence="3" id="KW-0804">Transcription</keyword>
<gene>
    <name evidence="6" type="ORF">DX116_03980</name>
</gene>
<dbReference type="Proteomes" id="UP000265581">
    <property type="component" value="Unassembled WGS sequence"/>
</dbReference>
<proteinExistence type="predicted"/>
<feature type="domain" description="HTH hxlR-type" evidence="5">
    <location>
        <begin position="161"/>
        <end position="259"/>
    </location>
</feature>
<dbReference type="GO" id="GO:0003677">
    <property type="term" value="F:DNA binding"/>
    <property type="evidence" value="ECO:0007669"/>
    <property type="project" value="UniProtKB-KW"/>
</dbReference>
<dbReference type="PANTHER" id="PTHR33204:SF18">
    <property type="entry name" value="TRANSCRIPTIONAL REGULATORY PROTEIN"/>
    <property type="match status" value="1"/>
</dbReference>
<dbReference type="InterPro" id="IPR002577">
    <property type="entry name" value="HTH_HxlR"/>
</dbReference>
<evidence type="ECO:0000256" key="1">
    <source>
        <dbReference type="ARBA" id="ARBA00023015"/>
    </source>
</evidence>
<feature type="domain" description="HTH hxlR-type" evidence="5">
    <location>
        <begin position="1"/>
        <end position="96"/>
    </location>
</feature>
<dbReference type="EMBL" id="QUBR01000001">
    <property type="protein sequence ID" value="REK74006.1"/>
    <property type="molecule type" value="Genomic_DNA"/>
</dbReference>
<dbReference type="PROSITE" id="PS51118">
    <property type="entry name" value="HTH_HXLR"/>
    <property type="match status" value="2"/>
</dbReference>
<protein>
    <submittedName>
        <fullName evidence="6">Transcriptional regulator</fullName>
    </submittedName>
</protein>
<dbReference type="SUPFAM" id="SSF46785">
    <property type="entry name" value="Winged helix' DNA-binding domain"/>
    <property type="match status" value="2"/>
</dbReference>
<evidence type="ECO:0000256" key="3">
    <source>
        <dbReference type="ARBA" id="ARBA00023163"/>
    </source>
</evidence>
<accession>A0A371PED2</accession>
<keyword evidence="2" id="KW-0238">DNA-binding</keyword>
<dbReference type="InterPro" id="IPR036390">
    <property type="entry name" value="WH_DNA-bd_sf"/>
</dbReference>
<reference evidence="6 7" key="1">
    <citation type="submission" date="2018-08" db="EMBL/GenBank/DDBJ databases">
        <title>Aeromicrobium sp. M2KJ-4, whole genome shotgun sequence.</title>
        <authorList>
            <person name="Tuo L."/>
        </authorList>
    </citation>
    <scope>NUCLEOTIDE SEQUENCE [LARGE SCALE GENOMIC DNA]</scope>
    <source>
        <strain evidence="6 7">M2KJ-4</strain>
    </source>
</reference>
<keyword evidence="7" id="KW-1185">Reference proteome</keyword>
<dbReference type="Gene3D" id="1.10.10.10">
    <property type="entry name" value="Winged helix-like DNA-binding domain superfamily/Winged helix DNA-binding domain"/>
    <property type="match status" value="2"/>
</dbReference>
<dbReference type="Pfam" id="PF01638">
    <property type="entry name" value="HxlR"/>
    <property type="match status" value="2"/>
</dbReference>